<evidence type="ECO:0000313" key="2">
    <source>
        <dbReference type="Proteomes" id="UP000664991"/>
    </source>
</evidence>
<dbReference type="AlphaFoldDB" id="A0A836CZ98"/>
<organism evidence="1 2">
    <name type="scientific">Ovis aries</name>
    <name type="common">Sheep</name>
    <dbReference type="NCBI Taxonomy" id="9940"/>
    <lineage>
        <taxon>Eukaryota</taxon>
        <taxon>Metazoa</taxon>
        <taxon>Chordata</taxon>
        <taxon>Craniata</taxon>
        <taxon>Vertebrata</taxon>
        <taxon>Euteleostomi</taxon>
        <taxon>Mammalia</taxon>
        <taxon>Eutheria</taxon>
        <taxon>Laurasiatheria</taxon>
        <taxon>Artiodactyla</taxon>
        <taxon>Ruminantia</taxon>
        <taxon>Pecora</taxon>
        <taxon>Bovidae</taxon>
        <taxon>Caprinae</taxon>
        <taxon>Ovis</taxon>
    </lineage>
</organism>
<dbReference type="GO" id="GO:0005794">
    <property type="term" value="C:Golgi apparatus"/>
    <property type="evidence" value="ECO:0007669"/>
    <property type="project" value="TreeGrafter"/>
</dbReference>
<dbReference type="PANTHER" id="PTHR48195:SF2">
    <property type="entry name" value="FRIEND VIRUS SUSCEPTIBILITY PROTEIN 1"/>
    <property type="match status" value="1"/>
</dbReference>
<dbReference type="Proteomes" id="UP000664991">
    <property type="component" value="Unassembled WGS sequence"/>
</dbReference>
<sequence>MEHVTCEVHLQHLRIATPPELLSWLVSLLGKGVTARGAVMEMRGIAQVSLLWCQSQPGRTKLTLRHKPMRKDLTGWLQSHCAPKDRVAKPASKGLWELCISETSCSCAHRACGLGEGKPRDPAPTRPAGRSR</sequence>
<protein>
    <submittedName>
        <fullName evidence="1">Uncharacterized protein</fullName>
    </submittedName>
</protein>
<gene>
    <name evidence="1" type="ORF">JEQ12_019422</name>
</gene>
<reference evidence="1 2" key="1">
    <citation type="submission" date="2020-12" db="EMBL/GenBank/DDBJ databases">
        <title>De novo assembly of Tibetan sheep genome.</title>
        <authorList>
            <person name="Li X."/>
        </authorList>
    </citation>
    <scope>NUCLEOTIDE SEQUENCE [LARGE SCALE GENOMIC DNA]</scope>
    <source>
        <tissue evidence="1">Heart</tissue>
    </source>
</reference>
<dbReference type="EMBL" id="JAEMGP010000009">
    <property type="protein sequence ID" value="KAG5204977.1"/>
    <property type="molecule type" value="Genomic_DNA"/>
</dbReference>
<name>A0A836CZ98_SHEEP</name>
<dbReference type="GO" id="GO:0009615">
    <property type="term" value="P:response to virus"/>
    <property type="evidence" value="ECO:0007669"/>
    <property type="project" value="TreeGrafter"/>
</dbReference>
<comment type="caution">
    <text evidence="1">The sequence shown here is derived from an EMBL/GenBank/DDBJ whole genome shotgun (WGS) entry which is preliminary data.</text>
</comment>
<dbReference type="InterPro" id="IPR040906">
    <property type="entry name" value="DUF5535"/>
</dbReference>
<accession>A0A836CZ98</accession>
<dbReference type="PANTHER" id="PTHR48195">
    <property type="entry name" value="FRIEND VIRUS SUSCEPTIBILITY PROTEIN 1"/>
    <property type="match status" value="1"/>
</dbReference>
<dbReference type="Pfam" id="PF17687">
    <property type="entry name" value="DUF5535"/>
    <property type="match status" value="1"/>
</dbReference>
<dbReference type="InterPro" id="IPR053270">
    <property type="entry name" value="Fv1_restriction_factor"/>
</dbReference>
<proteinExistence type="predicted"/>
<evidence type="ECO:0000313" key="1">
    <source>
        <dbReference type="EMBL" id="KAG5204977.1"/>
    </source>
</evidence>